<dbReference type="InterPro" id="IPR011059">
    <property type="entry name" value="Metal-dep_hydrolase_composite"/>
</dbReference>
<evidence type="ECO:0000259" key="1">
    <source>
        <dbReference type="Pfam" id="PF07969"/>
    </source>
</evidence>
<dbReference type="Gene3D" id="2.30.40.10">
    <property type="entry name" value="Urease, subunit C, domain 1"/>
    <property type="match status" value="1"/>
</dbReference>
<name>A0A917SHC7_9RHOB</name>
<dbReference type="EMBL" id="BMLF01000001">
    <property type="protein sequence ID" value="GGL82346.1"/>
    <property type="molecule type" value="Genomic_DNA"/>
</dbReference>
<dbReference type="Gene3D" id="3.10.310.70">
    <property type="match status" value="1"/>
</dbReference>
<sequence>MPQADRIITNAKVLTMEPDAPRAEAVAMAGDRILAVGSTAEIEALAGPGTDRIDAQGGTVLPGFIESHLHLFIGGAELMNLQLDNLADPDRMRDLIRDFAAAHPDRPLITCQAPDYGVFGDRAPKALLDEILPDRPLALVGHDHHTVWANTAALDAAGVLHGRETAPGHEVVMGEDGLATGALYEPEAYAPVLALGGQARMMEGLNTGGEPDPAPTAAEREEDLAHMKRGLDHVARHGITSIVNMDGNLYTLELLDELRRRGELDVRVRVPFHFVPDMDESELSRAEEMTARWNDEWLASGFVKFFMDGVIDSRTAFVHNDYPGQPGFRSTGRFEADRFAALATKIDAMGLQIAVHSIGDAATTRVLDGFEAARRANGDSGIRHRIEHLELVAPGDFARLGPLGITASIQPPHAPGCAGLPLEPTLTNIGRDRWEDAFAWQRLADNGAHIALASDWPVSPVSILLGLESATTRAAWTDGVPDQRFTLEAALRGYTIGGAYAEHTEAIKGSLAPGKLADIVILDGDIEATAPTALSKMGIRMTICGGRTSYSAT</sequence>
<dbReference type="CDD" id="cd01300">
    <property type="entry name" value="YtcJ_like"/>
    <property type="match status" value="1"/>
</dbReference>
<dbReference type="Pfam" id="PF07969">
    <property type="entry name" value="Amidohydro_3"/>
    <property type="match status" value="1"/>
</dbReference>
<reference evidence="2" key="1">
    <citation type="journal article" date="2014" name="Int. J. Syst. Evol. Microbiol.">
        <title>Complete genome sequence of Corynebacterium casei LMG S-19264T (=DSM 44701T), isolated from a smear-ripened cheese.</title>
        <authorList>
            <consortium name="US DOE Joint Genome Institute (JGI-PGF)"/>
            <person name="Walter F."/>
            <person name="Albersmeier A."/>
            <person name="Kalinowski J."/>
            <person name="Ruckert C."/>
        </authorList>
    </citation>
    <scope>NUCLEOTIDE SEQUENCE</scope>
    <source>
        <strain evidence="2">CGMCC 1.6293</strain>
    </source>
</reference>
<keyword evidence="2" id="KW-0378">Hydrolase</keyword>
<protein>
    <submittedName>
        <fullName evidence="2">Hydrolase</fullName>
    </submittedName>
</protein>
<evidence type="ECO:0000313" key="2">
    <source>
        <dbReference type="EMBL" id="GGL82346.1"/>
    </source>
</evidence>
<dbReference type="InterPro" id="IPR033932">
    <property type="entry name" value="YtcJ-like"/>
</dbReference>
<dbReference type="InterPro" id="IPR032466">
    <property type="entry name" value="Metal_Hydrolase"/>
</dbReference>
<proteinExistence type="predicted"/>
<dbReference type="SUPFAM" id="SSF51338">
    <property type="entry name" value="Composite domain of metallo-dependent hydrolases"/>
    <property type="match status" value="1"/>
</dbReference>
<dbReference type="Gene3D" id="3.20.20.140">
    <property type="entry name" value="Metal-dependent hydrolases"/>
    <property type="match status" value="1"/>
</dbReference>
<dbReference type="RefSeq" id="WP_028285041.1">
    <property type="nucleotide sequence ID" value="NZ_BMLF01000001.1"/>
</dbReference>
<reference evidence="2" key="2">
    <citation type="submission" date="2020-09" db="EMBL/GenBank/DDBJ databases">
        <authorList>
            <person name="Sun Q."/>
            <person name="Zhou Y."/>
        </authorList>
    </citation>
    <scope>NUCLEOTIDE SEQUENCE</scope>
    <source>
        <strain evidence="2">CGMCC 1.6293</strain>
    </source>
</reference>
<feature type="domain" description="Amidohydrolase 3" evidence="1">
    <location>
        <begin position="53"/>
        <end position="550"/>
    </location>
</feature>
<dbReference type="SUPFAM" id="SSF51556">
    <property type="entry name" value="Metallo-dependent hydrolases"/>
    <property type="match status" value="1"/>
</dbReference>
<dbReference type="PANTHER" id="PTHR22642:SF2">
    <property type="entry name" value="PROTEIN LONG AFTER FAR-RED 3"/>
    <property type="match status" value="1"/>
</dbReference>
<evidence type="ECO:0000313" key="3">
    <source>
        <dbReference type="Proteomes" id="UP000649829"/>
    </source>
</evidence>
<keyword evidence="3" id="KW-1185">Reference proteome</keyword>
<accession>A0A917SHC7</accession>
<gene>
    <name evidence="2" type="ORF">GCM10011534_00510</name>
</gene>
<dbReference type="GO" id="GO:0016810">
    <property type="term" value="F:hydrolase activity, acting on carbon-nitrogen (but not peptide) bonds"/>
    <property type="evidence" value="ECO:0007669"/>
    <property type="project" value="InterPro"/>
</dbReference>
<dbReference type="PANTHER" id="PTHR22642">
    <property type="entry name" value="IMIDAZOLONEPROPIONASE"/>
    <property type="match status" value="1"/>
</dbReference>
<dbReference type="AlphaFoldDB" id="A0A917SHC7"/>
<dbReference type="InterPro" id="IPR013108">
    <property type="entry name" value="Amidohydro_3"/>
</dbReference>
<organism evidence="2 3">
    <name type="scientific">Pseudooceanicola nanhaiensis</name>
    <dbReference type="NCBI Taxonomy" id="375761"/>
    <lineage>
        <taxon>Bacteria</taxon>
        <taxon>Pseudomonadati</taxon>
        <taxon>Pseudomonadota</taxon>
        <taxon>Alphaproteobacteria</taxon>
        <taxon>Rhodobacterales</taxon>
        <taxon>Paracoccaceae</taxon>
        <taxon>Pseudooceanicola</taxon>
    </lineage>
</organism>
<comment type="caution">
    <text evidence="2">The sequence shown here is derived from an EMBL/GenBank/DDBJ whole genome shotgun (WGS) entry which is preliminary data.</text>
</comment>
<dbReference type="Proteomes" id="UP000649829">
    <property type="component" value="Unassembled WGS sequence"/>
</dbReference>